<dbReference type="AlphaFoldDB" id="A0A7J6U750"/>
<organism evidence="2 3">
    <name type="scientific">Perkinsus olseni</name>
    <name type="common">Perkinsus atlanticus</name>
    <dbReference type="NCBI Taxonomy" id="32597"/>
    <lineage>
        <taxon>Eukaryota</taxon>
        <taxon>Sar</taxon>
        <taxon>Alveolata</taxon>
        <taxon>Perkinsozoa</taxon>
        <taxon>Perkinsea</taxon>
        <taxon>Perkinsida</taxon>
        <taxon>Perkinsidae</taxon>
        <taxon>Perkinsus</taxon>
    </lineage>
</organism>
<evidence type="ECO:0000313" key="2">
    <source>
        <dbReference type="EMBL" id="KAF4752596.1"/>
    </source>
</evidence>
<gene>
    <name evidence="2" type="ORF">FOZ63_032144</name>
</gene>
<comment type="caution">
    <text evidence="2">The sequence shown here is derived from an EMBL/GenBank/DDBJ whole genome shotgun (WGS) entry which is preliminary data.</text>
</comment>
<dbReference type="EMBL" id="JABANO010005965">
    <property type="protein sequence ID" value="KAF4752596.1"/>
    <property type="molecule type" value="Genomic_DNA"/>
</dbReference>
<evidence type="ECO:0000256" key="1">
    <source>
        <dbReference type="SAM" id="MobiDB-lite"/>
    </source>
</evidence>
<accession>A0A7J6U750</accession>
<sequence>MKSAFGRLTSCSTTVGSPSDPRYPSPPGSAVEGWTEYISDTVSETANTITNYLNSPESVRWRASYRRSITEGFSSMWHSGTSVFTEAQDCTGGGRARDDDDDEGELAAATPIPGDPLATLRAVAVAERRLLRVLKGIAIGFATHTDALLLNRAEMSRLDEAVADYTATHAPIEASRQDEVTLGKDALRMLKFVSDVSSSTSESTSKGIHTFTATLDEDLRRLADLLRRLHQRDQQFLALVEMRDRLDRRRHAIAERLRRRSTHVSLQTAHSTEADDLAPLSRRVSSEVYEQARQVAEAEANFAAATDALEQEAQVTLNAESHRNRTEGYLENLFRLQSAFFTEMGSHYEKARQHSTADFLTPTASPS</sequence>
<reference evidence="2 3" key="1">
    <citation type="submission" date="2020-04" db="EMBL/GenBank/DDBJ databases">
        <title>Perkinsus olseni comparative genomics.</title>
        <authorList>
            <person name="Bogema D.R."/>
        </authorList>
    </citation>
    <scope>NUCLEOTIDE SEQUENCE [LARGE SCALE GENOMIC DNA]</scope>
    <source>
        <strain evidence="2 3">ATCC PRA-207</strain>
    </source>
</reference>
<feature type="region of interest" description="Disordered" evidence="1">
    <location>
        <begin position="1"/>
        <end position="30"/>
    </location>
</feature>
<proteinExistence type="predicted"/>
<keyword evidence="3" id="KW-1185">Reference proteome</keyword>
<evidence type="ECO:0000313" key="3">
    <source>
        <dbReference type="Proteomes" id="UP000553632"/>
    </source>
</evidence>
<protein>
    <submittedName>
        <fullName evidence="2">Uncharacterized protein</fullName>
    </submittedName>
</protein>
<dbReference type="Proteomes" id="UP000553632">
    <property type="component" value="Unassembled WGS sequence"/>
</dbReference>
<name>A0A7J6U750_PEROL</name>